<name>A0ABV5WRH4_9LACO</name>
<dbReference type="CDD" id="cd09641">
    <property type="entry name" value="Cas3''_I"/>
    <property type="match status" value="1"/>
</dbReference>
<dbReference type="Pfam" id="PF18395">
    <property type="entry name" value="Cas3_C"/>
    <property type="match status" value="1"/>
</dbReference>
<keyword evidence="5" id="KW-0547">Nucleotide-binding</keyword>
<evidence type="ECO:0000256" key="8">
    <source>
        <dbReference type="ARBA" id="ARBA00022840"/>
    </source>
</evidence>
<evidence type="ECO:0000256" key="7">
    <source>
        <dbReference type="ARBA" id="ARBA00022806"/>
    </source>
</evidence>
<dbReference type="NCBIfam" id="TIGR01596">
    <property type="entry name" value="cas3_HD"/>
    <property type="match status" value="1"/>
</dbReference>
<accession>A0ABV5WRH4</accession>
<dbReference type="Gene3D" id="1.10.3210.30">
    <property type="match status" value="1"/>
</dbReference>
<dbReference type="InterPro" id="IPR006935">
    <property type="entry name" value="Helicase/UvrB_N"/>
</dbReference>
<organism evidence="12 13">
    <name type="scientific">Lactiplantibacillus modestisalitolerans</name>
    <dbReference type="NCBI Taxonomy" id="1457219"/>
    <lineage>
        <taxon>Bacteria</taxon>
        <taxon>Bacillati</taxon>
        <taxon>Bacillota</taxon>
        <taxon>Bacilli</taxon>
        <taxon>Lactobacillales</taxon>
        <taxon>Lactobacillaceae</taxon>
        <taxon>Lactiplantibacillus</taxon>
    </lineage>
</organism>
<dbReference type="SMART" id="SM00487">
    <property type="entry name" value="DEXDc"/>
    <property type="match status" value="1"/>
</dbReference>
<keyword evidence="8" id="KW-0067">ATP-binding</keyword>
<dbReference type="EMBL" id="JBHLZY010000005">
    <property type="protein sequence ID" value="MFB9768759.1"/>
    <property type="molecule type" value="Genomic_DNA"/>
</dbReference>
<evidence type="ECO:0000259" key="10">
    <source>
        <dbReference type="PROSITE" id="PS51192"/>
    </source>
</evidence>
<keyword evidence="4" id="KW-0479">Metal-binding</keyword>
<dbReference type="InterPro" id="IPR041372">
    <property type="entry name" value="Cas3_C"/>
</dbReference>
<comment type="similarity">
    <text evidence="1">In the N-terminal section; belongs to the CRISPR-associated nuclease Cas3-HD family.</text>
</comment>
<dbReference type="Pfam" id="PF22590">
    <property type="entry name" value="Cas3-like_C_2"/>
    <property type="match status" value="1"/>
</dbReference>
<feature type="domain" description="HD Cas3-type" evidence="11">
    <location>
        <begin position="19"/>
        <end position="222"/>
    </location>
</feature>
<keyword evidence="6" id="KW-0378">Hydrolase</keyword>
<dbReference type="InterPro" id="IPR027417">
    <property type="entry name" value="P-loop_NTPase"/>
</dbReference>
<comment type="caution">
    <text evidence="12">The sequence shown here is derived from an EMBL/GenBank/DDBJ whole genome shotgun (WGS) entry which is preliminary data.</text>
</comment>
<evidence type="ECO:0000256" key="5">
    <source>
        <dbReference type="ARBA" id="ARBA00022741"/>
    </source>
</evidence>
<evidence type="ECO:0000256" key="9">
    <source>
        <dbReference type="ARBA" id="ARBA00023118"/>
    </source>
</evidence>
<dbReference type="InterPro" id="IPR054712">
    <property type="entry name" value="Cas3-like_dom"/>
</dbReference>
<dbReference type="CDD" id="cd17930">
    <property type="entry name" value="DEXHc_cas3"/>
    <property type="match status" value="1"/>
</dbReference>
<dbReference type="NCBIfam" id="TIGR01587">
    <property type="entry name" value="cas3_core"/>
    <property type="match status" value="1"/>
</dbReference>
<dbReference type="Proteomes" id="UP001589691">
    <property type="component" value="Unassembled WGS sequence"/>
</dbReference>
<dbReference type="Gene3D" id="3.40.50.300">
    <property type="entry name" value="P-loop containing nucleotide triphosphate hydrolases"/>
    <property type="match status" value="2"/>
</dbReference>
<gene>
    <name evidence="12" type="primary">cas3</name>
    <name evidence="12" type="ORF">ACFFLI_02580</name>
</gene>
<keyword evidence="7" id="KW-0347">Helicase</keyword>
<proteinExistence type="inferred from homology"/>
<dbReference type="SUPFAM" id="SSF52540">
    <property type="entry name" value="P-loop containing nucleoside triphosphate hydrolases"/>
    <property type="match status" value="1"/>
</dbReference>
<dbReference type="InterPro" id="IPR038257">
    <property type="entry name" value="CRISPR-assoc_Cas3_HD_sf"/>
</dbReference>
<dbReference type="PROSITE" id="PS51643">
    <property type="entry name" value="HD_CAS3"/>
    <property type="match status" value="1"/>
</dbReference>
<dbReference type="Pfam" id="PF18019">
    <property type="entry name" value="Cas3_HD"/>
    <property type="match status" value="1"/>
</dbReference>
<comment type="similarity">
    <text evidence="2">In the central section; belongs to the CRISPR-associated helicase Cas3 family.</text>
</comment>
<evidence type="ECO:0000313" key="13">
    <source>
        <dbReference type="Proteomes" id="UP001589691"/>
    </source>
</evidence>
<evidence type="ECO:0000256" key="6">
    <source>
        <dbReference type="ARBA" id="ARBA00022801"/>
    </source>
</evidence>
<dbReference type="PANTHER" id="PTHR47963:SF9">
    <property type="entry name" value="CRISPR-ASSOCIATED ENDONUCLEASE_HELICASE CAS3"/>
    <property type="match status" value="1"/>
</dbReference>
<keyword evidence="3" id="KW-0540">Nuclease</keyword>
<dbReference type="PANTHER" id="PTHR47963">
    <property type="entry name" value="DEAD-BOX ATP-DEPENDENT RNA HELICASE 47, MITOCHONDRIAL"/>
    <property type="match status" value="1"/>
</dbReference>
<dbReference type="InterPro" id="IPR014001">
    <property type="entry name" value="Helicase_ATP-bd"/>
</dbReference>
<protein>
    <submittedName>
        <fullName evidence="12">CRISPR-associated helicase Cas3</fullName>
    </submittedName>
</protein>
<dbReference type="InterPro" id="IPR006483">
    <property type="entry name" value="CRISPR-assoc_Cas3_HD"/>
</dbReference>
<dbReference type="Pfam" id="PF04851">
    <property type="entry name" value="ResIII"/>
    <property type="match status" value="1"/>
</dbReference>
<sequence length="927" mass="103275">MQTTALVNALWAKKTSGEEGKFWLPLIVHLTDTANVINWLYTGWVGEGVKLRLEESLSPAGAQKLIKFIGFVHDIGKATPAFQAKRSRNHDDDLDSTLMAQLTVAGFKELKAPVFMSESPHPIAGETILDWHEVPDSVASIIGAHHGRTIDASPETSQAPFQENYYQSTKCAEVQRPWKIVQEALFNQALEVAGYQSVAEIPTITQPQAVILEGLLIMADWLASTEYLDSAKRKPLFPLVRLGEPAELDTDARLQSAILNWKTTDSWHPAQVALDEDPYHARWGFHAREFQQSMTTSIGQATDPGLIIIEAGMGSGKTEVALVAAEQLAHATGRNGVFMGLPTQATTDAMFTRFNQWLSKIAVDERLRLQEDELHGKKVYNPLYQELVQSSNVNAFDEEDNPRDHDWVDGGSVALNSWFTGKKSVLTPFSVGTIDNLLLMGLKQKHLFLRHFGFSGKVVIIDEVHAYDTYMTSYLEEALIWLGAYHVPVVILSATLPKEKRNELIKKYLRGKYGYDYRDQLVAPANWQEVTAYPLLSLVDGCELKQVTDNTGNGGQLTQTVAVQRFSGDDQALVQNVLDRIKLGGVAGIIVNTVKRAQGLAELVAQVSDIQLMVLHSAFLAPDRVVQEAELQRLIGKHGQRPERLIVIGTQVLEQSLDVDFDIMYTDIAPIDLVLQRVGRLHRHVLKRPVGLEQPQLVLLGVNGAGDYGDANEAVYGNYLLRKTDYFLPDTLTLPTAISPLVQKVYDQRTDQQVPGIKAPYREFKRRQNEQEDRAEAFQIQAPQTGRYATLHGWLKRAHQSAEADSIRANAAVRDIQESLEVVLLRQSNTGVIQLLDGRPVAAVRAMEVAQQVIRIPAAITRYPKNAIDRAIKALERQTAQTFPDWAGKPWLRGSLALVLDESNTVTLLGWQLSYSTTRGLSYQKEE</sequence>
<evidence type="ECO:0000259" key="11">
    <source>
        <dbReference type="PROSITE" id="PS51643"/>
    </source>
</evidence>
<evidence type="ECO:0000256" key="1">
    <source>
        <dbReference type="ARBA" id="ARBA00006847"/>
    </source>
</evidence>
<feature type="domain" description="Helicase ATP-binding" evidence="10">
    <location>
        <begin position="298"/>
        <end position="514"/>
    </location>
</feature>
<reference evidence="12 13" key="1">
    <citation type="submission" date="2024-09" db="EMBL/GenBank/DDBJ databases">
        <authorList>
            <person name="Sun Q."/>
            <person name="Mori K."/>
        </authorList>
    </citation>
    <scope>NUCLEOTIDE SEQUENCE [LARGE SCALE GENOMIC DNA]</scope>
    <source>
        <strain evidence="12 13">TBRC 4576</strain>
    </source>
</reference>
<dbReference type="InterPro" id="IPR050547">
    <property type="entry name" value="DEAD_box_RNA_helicases"/>
</dbReference>
<keyword evidence="13" id="KW-1185">Reference proteome</keyword>
<evidence type="ECO:0000256" key="3">
    <source>
        <dbReference type="ARBA" id="ARBA00022722"/>
    </source>
</evidence>
<evidence type="ECO:0000313" key="12">
    <source>
        <dbReference type="EMBL" id="MFB9768759.1"/>
    </source>
</evidence>
<evidence type="ECO:0000256" key="4">
    <source>
        <dbReference type="ARBA" id="ARBA00022723"/>
    </source>
</evidence>
<dbReference type="InterPro" id="IPR006474">
    <property type="entry name" value="Helicase_Cas3_CRISPR-ass_core"/>
</dbReference>
<dbReference type="PROSITE" id="PS51192">
    <property type="entry name" value="HELICASE_ATP_BIND_1"/>
    <property type="match status" value="1"/>
</dbReference>
<keyword evidence="9" id="KW-0051">Antiviral defense</keyword>
<dbReference type="RefSeq" id="WP_137642332.1">
    <property type="nucleotide sequence ID" value="NZ_JBHLZY010000005.1"/>
</dbReference>
<evidence type="ECO:0000256" key="2">
    <source>
        <dbReference type="ARBA" id="ARBA00009046"/>
    </source>
</evidence>